<gene>
    <name evidence="2" type="ORF">C8D90_11391</name>
</gene>
<accession>A0A370Q8B7</accession>
<organism evidence="2 3">
    <name type="scientific">Enterobacillus tribolii</name>
    <dbReference type="NCBI Taxonomy" id="1487935"/>
    <lineage>
        <taxon>Bacteria</taxon>
        <taxon>Pseudomonadati</taxon>
        <taxon>Pseudomonadota</taxon>
        <taxon>Gammaproteobacteria</taxon>
        <taxon>Enterobacterales</taxon>
        <taxon>Hafniaceae</taxon>
        <taxon>Enterobacillus</taxon>
    </lineage>
</organism>
<keyword evidence="3" id="KW-1185">Reference proteome</keyword>
<evidence type="ECO:0008006" key="4">
    <source>
        <dbReference type="Google" id="ProtNLM"/>
    </source>
</evidence>
<dbReference type="OrthoDB" id="280897at2"/>
<feature type="chain" id="PRO_5016637029" description="Cytochrome c domain-containing protein" evidence="1">
    <location>
        <begin position="28"/>
        <end position="402"/>
    </location>
</feature>
<dbReference type="EMBL" id="QRAP01000013">
    <property type="protein sequence ID" value="RDK84612.1"/>
    <property type="molecule type" value="Genomic_DNA"/>
</dbReference>
<name>A0A370Q8B7_9GAMM</name>
<proteinExistence type="predicted"/>
<comment type="caution">
    <text evidence="2">The sequence shown here is derived from an EMBL/GenBank/DDBJ whole genome shotgun (WGS) entry which is preliminary data.</text>
</comment>
<reference evidence="2 3" key="1">
    <citation type="submission" date="2018-07" db="EMBL/GenBank/DDBJ databases">
        <title>Genomic Encyclopedia of Type Strains, Phase IV (KMG-IV): sequencing the most valuable type-strain genomes for metagenomic binning, comparative biology and taxonomic classification.</title>
        <authorList>
            <person name="Goeker M."/>
        </authorList>
    </citation>
    <scope>NUCLEOTIDE SEQUENCE [LARGE SCALE GENOMIC DNA]</scope>
    <source>
        <strain evidence="2 3">DSM 103736</strain>
    </source>
</reference>
<evidence type="ECO:0000256" key="1">
    <source>
        <dbReference type="SAM" id="SignalP"/>
    </source>
</evidence>
<dbReference type="AlphaFoldDB" id="A0A370Q8B7"/>
<keyword evidence="1" id="KW-0732">Signal</keyword>
<dbReference type="RefSeq" id="WP_147291389.1">
    <property type="nucleotide sequence ID" value="NZ_QRAP01000013.1"/>
</dbReference>
<evidence type="ECO:0000313" key="2">
    <source>
        <dbReference type="EMBL" id="RDK84612.1"/>
    </source>
</evidence>
<feature type="signal peptide" evidence="1">
    <location>
        <begin position="1"/>
        <end position="27"/>
    </location>
</feature>
<dbReference type="Proteomes" id="UP000254848">
    <property type="component" value="Unassembled WGS sequence"/>
</dbReference>
<evidence type="ECO:0000313" key="3">
    <source>
        <dbReference type="Proteomes" id="UP000254848"/>
    </source>
</evidence>
<protein>
    <recommendedName>
        <fullName evidence="4">Cytochrome c domain-containing protein</fullName>
    </recommendedName>
</protein>
<sequence>MSTSTARISFGKTFAFLIAAIAPNAGHADSAKFPVVTVPAQAGAVNGRSENSDAFMWHVFTQTVTPAPGNPALVEFETWASDEDTFTLKPAWPAAGAAKKLHQSLLLTVNNPHTPPALNCSPPGNPGVGGFPLTGTPAPCIAEETRRNRPQFDYIVKHDLYTQNGLLQAYGNKFKVDMPVSSVSVKADWVPAQTLVQWLPQLKNADGVKSQYYTATVVENGQTTTYGLVSMHISSKQNPKWVWATFEHQLNPGRCDSIGCYDSFGAQKPVVPPDRSQANTQYGACAKTDALTSEMKNANLAPVWANYCLKSTQVDYTSADGTPNVLANSVIEGITANVNVASASCIACHAYASFGPGGIPRPQAKAMISYNPNGKPIPGILSGSQQFDFMWGVLIAPLGPRQ</sequence>